<dbReference type="Proteomes" id="UP000063063">
    <property type="component" value="Chromosome 32"/>
</dbReference>
<feature type="compositionally biased region" description="Low complexity" evidence="1">
    <location>
        <begin position="25"/>
        <end position="39"/>
    </location>
</feature>
<feature type="transmembrane region" description="Helical" evidence="2">
    <location>
        <begin position="750"/>
        <end position="771"/>
    </location>
</feature>
<dbReference type="InterPro" id="IPR008496">
    <property type="entry name" value="TMEM222/RTE1"/>
</dbReference>
<evidence type="ECO:0000313" key="3">
    <source>
        <dbReference type="EMBL" id="AIO01187.1"/>
    </source>
</evidence>
<evidence type="ECO:0000313" key="4">
    <source>
        <dbReference type="Proteomes" id="UP000063063"/>
    </source>
</evidence>
<dbReference type="VEuPathDB" id="TriTrypDB:LPMP_323020"/>
<feature type="region of interest" description="Disordered" evidence="1">
    <location>
        <begin position="1"/>
        <end position="105"/>
    </location>
</feature>
<dbReference type="PANTHER" id="PTHR20921">
    <property type="entry name" value="TRANSMEMBRANE PROTEIN 222"/>
    <property type="match status" value="1"/>
</dbReference>
<reference evidence="3 4" key="1">
    <citation type="journal article" date="2015" name="Sci. Rep.">
        <title>The genome of Leishmania panamensis: insights into genomics of the L. (Viannia) subgenus.</title>
        <authorList>
            <person name="Llanes A."/>
            <person name="Restrepo C.M."/>
            <person name="Vecchio G.D."/>
            <person name="Anguizola F.J."/>
            <person name="Lleonart R."/>
        </authorList>
    </citation>
    <scope>NUCLEOTIDE SEQUENCE [LARGE SCALE GENOMIC DNA]</scope>
    <source>
        <strain evidence="3 4">MHOM/PA/94/PSC-1</strain>
    </source>
</reference>
<keyword evidence="2" id="KW-1133">Transmembrane helix</keyword>
<evidence type="ECO:0000256" key="1">
    <source>
        <dbReference type="SAM" id="MobiDB-lite"/>
    </source>
</evidence>
<feature type="region of interest" description="Disordered" evidence="1">
    <location>
        <begin position="578"/>
        <end position="603"/>
    </location>
</feature>
<feature type="region of interest" description="Disordered" evidence="1">
    <location>
        <begin position="407"/>
        <end position="429"/>
    </location>
</feature>
<feature type="compositionally biased region" description="Polar residues" evidence="1">
    <location>
        <begin position="160"/>
        <end position="176"/>
    </location>
</feature>
<dbReference type="OrthoDB" id="267284at2759"/>
<keyword evidence="2" id="KW-0472">Membrane</keyword>
<dbReference type="PANTHER" id="PTHR20921:SF0">
    <property type="entry name" value="TRANSMEMBRANE PROTEIN 222"/>
    <property type="match status" value="1"/>
</dbReference>
<keyword evidence="2" id="KW-0812">Transmembrane</keyword>
<dbReference type="eggNOG" id="ENOG502SMPU">
    <property type="taxonomic scope" value="Eukaryota"/>
</dbReference>
<dbReference type="Pfam" id="PF05608">
    <property type="entry name" value="RTE1"/>
    <property type="match status" value="1"/>
</dbReference>
<dbReference type="VEuPathDB" id="TriTrypDB:LPAL13_320036600"/>
<accession>A0A088SHA9</accession>
<dbReference type="GeneID" id="22578043"/>
<evidence type="ECO:0000256" key="2">
    <source>
        <dbReference type="SAM" id="Phobius"/>
    </source>
</evidence>
<feature type="region of interest" description="Disordered" evidence="1">
    <location>
        <begin position="664"/>
        <end position="711"/>
    </location>
</feature>
<feature type="compositionally biased region" description="Basic and acidic residues" evidence="1">
    <location>
        <begin position="11"/>
        <end position="24"/>
    </location>
</feature>
<feature type="compositionally biased region" description="Low complexity" evidence="1">
    <location>
        <begin position="414"/>
        <end position="429"/>
    </location>
</feature>
<feature type="compositionally biased region" description="Low complexity" evidence="1">
    <location>
        <begin position="477"/>
        <end position="486"/>
    </location>
</feature>
<protein>
    <recommendedName>
        <fullName evidence="5">Transmembrane protein</fullName>
    </recommendedName>
</protein>
<dbReference type="RefSeq" id="XP_010701987.1">
    <property type="nucleotide sequence ID" value="XM_010703685.1"/>
</dbReference>
<evidence type="ECO:0008006" key="5">
    <source>
        <dbReference type="Google" id="ProtNLM"/>
    </source>
</evidence>
<organism evidence="3 4">
    <name type="scientific">Leishmania panamensis</name>
    <dbReference type="NCBI Taxonomy" id="5679"/>
    <lineage>
        <taxon>Eukaryota</taxon>
        <taxon>Discoba</taxon>
        <taxon>Euglenozoa</taxon>
        <taxon>Kinetoplastea</taxon>
        <taxon>Metakinetoplastina</taxon>
        <taxon>Trypanosomatida</taxon>
        <taxon>Trypanosomatidae</taxon>
        <taxon>Leishmaniinae</taxon>
        <taxon>Leishmania</taxon>
        <taxon>Leishmania guyanensis species complex</taxon>
    </lineage>
</organism>
<dbReference type="KEGG" id="lpan:LPMP_323020"/>
<sequence>MPSVAAMLSSSDHRENKFLSDHGTRSSSRADAVAAVSRSPTSPRASSFPDEGAVVMQSCDRHSPFTTDPTSPWLNCRSATTTSLDADDEADEQSPVNTSESAATPSPLAALALDYGHRQRTAIDSCQDTSQYVANCTGEVADVNPTTDTDQYVLERQQSTMPTDSAASGTNGSAAVQTVVRRRSTKRSPSFSSALLKLGGSGTMPCSTAASFPGVPPLSAKACASSVQSTSAATCGPSGEVATATRAPAASVASTDSVFPSQTYSLRADSDAIMNRSDSPSPPALTSLATATAKLLDSFPALHTSSVPLSPLGTELRLSSRTAVELQHFGCCVFFFPAPFVSWLFPLAGHVAISNAEGSRLFTFEASYYVREEKLVSVLDCVLREEVLEPRTTSLLREASPLGSRVELSQLPVTTTSRSPTSSQQLGASVMSDASASDAALTSPSDTSAGALLQCSATSSVFSSRCSARPPRRAGRQRSAAGASASGHAHTQCVRIWDLKPLLMESRGRRTRRTPSCFTTQGGKQAAVVLWERLQGLLQPSEISTSPVQGAATAGASTSTTSSLIRRTSNMKHRYTSGYHSDDADGIRSAPGMSSSSGEEEGGEYELLDAETARFYNRNLNATIRLFRGSADGSINSPDVVLQHHSSFSFVGFVLEACGVGSQGKPSSTVSAPKPPVKDEASGGNAVTPPKPSGDTNGPATAPASDDAVPGESLSSEEEIHWGVMKLLFHVSVFGKWHRGKRRLWRVVHGGSITSATILWVAIIALAYHYFELLFF</sequence>
<feature type="region of interest" description="Disordered" evidence="1">
    <location>
        <begin position="465"/>
        <end position="486"/>
    </location>
</feature>
<feature type="region of interest" description="Disordered" evidence="1">
    <location>
        <begin position="160"/>
        <end position="192"/>
    </location>
</feature>
<gene>
    <name evidence="3" type="ORF">LPMP_323020</name>
</gene>
<dbReference type="AlphaFoldDB" id="A0A088SHA9"/>
<proteinExistence type="predicted"/>
<dbReference type="EMBL" id="CP009401">
    <property type="protein sequence ID" value="AIO01187.1"/>
    <property type="molecule type" value="Genomic_DNA"/>
</dbReference>
<name>A0A088SHA9_LEIPA</name>
<keyword evidence="4" id="KW-1185">Reference proteome</keyword>
<feature type="compositionally biased region" description="Polar residues" evidence="1">
    <location>
        <begin position="64"/>
        <end position="84"/>
    </location>
</feature>